<dbReference type="EMBL" id="DRMS01000173">
    <property type="protein sequence ID" value="HFC92037.1"/>
    <property type="molecule type" value="Genomic_DNA"/>
</dbReference>
<comment type="caution">
    <text evidence="2">The sequence shown here is derived from an EMBL/GenBank/DDBJ whole genome shotgun (WGS) entry which is preliminary data.</text>
</comment>
<dbReference type="PANTHER" id="PTHR36536:SF3">
    <property type="entry name" value="UPF0111 PROTEIN HI_1603"/>
    <property type="match status" value="1"/>
</dbReference>
<dbReference type="Gene3D" id="1.20.58.220">
    <property type="entry name" value="Phosphate transport system protein phou homolog 2, domain 2"/>
    <property type="match status" value="1"/>
</dbReference>
<dbReference type="InterPro" id="IPR002727">
    <property type="entry name" value="DUF47"/>
</dbReference>
<accession>A0A7V2SYW5</accession>
<gene>
    <name evidence="2" type="ORF">ENJ51_04415</name>
</gene>
<dbReference type="PANTHER" id="PTHR36536">
    <property type="entry name" value="UPF0111 PROTEIN HI_1603"/>
    <property type="match status" value="1"/>
</dbReference>
<organism evidence="2">
    <name type="scientific">Leucothrix mucor</name>
    <dbReference type="NCBI Taxonomy" id="45248"/>
    <lineage>
        <taxon>Bacteria</taxon>
        <taxon>Pseudomonadati</taxon>
        <taxon>Pseudomonadota</taxon>
        <taxon>Gammaproteobacteria</taxon>
        <taxon>Thiotrichales</taxon>
        <taxon>Thiotrichaceae</taxon>
        <taxon>Leucothrix</taxon>
    </lineage>
</organism>
<dbReference type="SUPFAM" id="SSF109755">
    <property type="entry name" value="PhoU-like"/>
    <property type="match status" value="1"/>
</dbReference>
<dbReference type="InterPro" id="IPR018445">
    <property type="entry name" value="Put_Phosphate_transp_reg"/>
</dbReference>
<protein>
    <submittedName>
        <fullName evidence="2">TIGR00153 family protein</fullName>
    </submittedName>
</protein>
<dbReference type="InterPro" id="IPR038078">
    <property type="entry name" value="PhoU-like_sf"/>
</dbReference>
<reference evidence="2" key="1">
    <citation type="journal article" date="2020" name="mSystems">
        <title>Genome- and Community-Level Interaction Insights into Carbon Utilization and Element Cycling Functions of Hydrothermarchaeota in Hydrothermal Sediment.</title>
        <authorList>
            <person name="Zhou Z."/>
            <person name="Liu Y."/>
            <person name="Xu W."/>
            <person name="Pan J."/>
            <person name="Luo Z.H."/>
            <person name="Li M."/>
        </authorList>
    </citation>
    <scope>NUCLEOTIDE SEQUENCE [LARGE SCALE GENOMIC DNA]</scope>
    <source>
        <strain evidence="2">HyVt-493</strain>
    </source>
</reference>
<comment type="similarity">
    <text evidence="1">Belongs to the UPF0111 family.</text>
</comment>
<name>A0A7V2SYW5_LEUMU</name>
<dbReference type="Proteomes" id="UP000885750">
    <property type="component" value="Unassembled WGS sequence"/>
</dbReference>
<evidence type="ECO:0000256" key="1">
    <source>
        <dbReference type="ARBA" id="ARBA00008591"/>
    </source>
</evidence>
<dbReference type="NCBIfam" id="TIGR00153">
    <property type="entry name" value="TIGR00153 family protein"/>
    <property type="match status" value="1"/>
</dbReference>
<dbReference type="Pfam" id="PF01865">
    <property type="entry name" value="PhoU_div"/>
    <property type="match status" value="1"/>
</dbReference>
<evidence type="ECO:0000313" key="2">
    <source>
        <dbReference type="EMBL" id="HFC92037.1"/>
    </source>
</evidence>
<dbReference type="AlphaFoldDB" id="A0A7V2SYW5"/>
<proteinExistence type="inferred from homology"/>
<sequence length="226" mass="25531">MATGSYMAGLFGRSPISPLQEHMYCVYKSIQNLTPLFEGVIEADHDKISTASEALVKGEHEADLLKKALRHNLPKGMFMPIDRRDLLDVLLMQDQIANQGKAIARLITGRNMILPSEMQALFLEFVLKSTTTVRCALNVINELDELLESGFRGREVDHVEKMLAELGAIETEVDRTQNKLKAILFKLEDDLRPTDVMFTYRLIDWVGRVADNAEKVGSRLQLMLAR</sequence>